<keyword evidence="6" id="KW-1185">Reference proteome</keyword>
<dbReference type="InterPro" id="IPR013320">
    <property type="entry name" value="ConA-like_dom_sf"/>
</dbReference>
<protein>
    <recommendedName>
        <fullName evidence="2">Galectin</fullName>
    </recommendedName>
</protein>
<evidence type="ECO:0000313" key="6">
    <source>
        <dbReference type="Proteomes" id="UP001164746"/>
    </source>
</evidence>
<evidence type="ECO:0000256" key="2">
    <source>
        <dbReference type="RuleBase" id="RU102079"/>
    </source>
</evidence>
<dbReference type="InterPro" id="IPR001079">
    <property type="entry name" value="Galectin_CRD"/>
</dbReference>
<reference evidence="5" key="1">
    <citation type="submission" date="2022-11" db="EMBL/GenBank/DDBJ databases">
        <title>Centuries of genome instability and evolution in soft-shell clam transmissible cancer (bioRxiv).</title>
        <authorList>
            <person name="Hart S.F.M."/>
            <person name="Yonemitsu M.A."/>
            <person name="Giersch R.M."/>
            <person name="Beal B.F."/>
            <person name="Arriagada G."/>
            <person name="Davis B.W."/>
            <person name="Ostrander E.A."/>
            <person name="Goff S.P."/>
            <person name="Metzger M.J."/>
        </authorList>
    </citation>
    <scope>NUCLEOTIDE SEQUENCE</scope>
    <source>
        <strain evidence="5">MELC-2E11</strain>
        <tissue evidence="5">Siphon/mantle</tissue>
    </source>
</reference>
<gene>
    <name evidence="5" type="ORF">MAR_002302</name>
</gene>
<dbReference type="CDD" id="cd00070">
    <property type="entry name" value="GLECT"/>
    <property type="match status" value="2"/>
</dbReference>
<dbReference type="SUPFAM" id="SSF49899">
    <property type="entry name" value="Concanavalin A-like lectins/glucanases"/>
    <property type="match status" value="2"/>
</dbReference>
<sequence length="347" mass="38889">MANVVRNPATPYVAPIPGGVHDGTVIHVKGIAERHHNGFLIALQCSCSIDPRSESPFVFNPRFTDNQVIRNSLRGGSWGAEERHGGFPFNQGSSFDVAIHIKQQHYSVHVDGRHFCDYSHRMPKERVTHLTCEQGIRIKEIRFEGGYPQPGHHGHHPPHHGHHPPQHGSGNIGAAFGKFVGGVLNEMAHAGQNNTPSFPGSGPIYNPPVPFVHHLGGLYPNKMIVISGIPHPGASRFTVYIQHGSHHEPHEIAMCVDARFWFNNESNSVVRNHKQGGWGSEERTIPFFPFAQNAPFEMIILVEHHQFKVAVNNQHLMEFRHRIQPLGRFDTLRIDGDLRLTQVRFQG</sequence>
<dbReference type="EMBL" id="CP111022">
    <property type="protein sequence ID" value="WAR20464.1"/>
    <property type="molecule type" value="Genomic_DNA"/>
</dbReference>
<feature type="domain" description="Galectin" evidence="4">
    <location>
        <begin position="210"/>
        <end position="346"/>
    </location>
</feature>
<evidence type="ECO:0000256" key="1">
    <source>
        <dbReference type="ARBA" id="ARBA00022734"/>
    </source>
</evidence>
<dbReference type="SMART" id="SM00276">
    <property type="entry name" value="GLECT"/>
    <property type="match status" value="2"/>
</dbReference>
<feature type="domain" description="Galectin" evidence="4">
    <location>
        <begin position="12"/>
        <end position="144"/>
    </location>
</feature>
<accession>A0ABY7FHW4</accession>
<dbReference type="PANTHER" id="PTHR11346">
    <property type="entry name" value="GALECTIN"/>
    <property type="match status" value="1"/>
</dbReference>
<dbReference type="InterPro" id="IPR044156">
    <property type="entry name" value="Galectin-like"/>
</dbReference>
<dbReference type="Pfam" id="PF00337">
    <property type="entry name" value="Gal-bind_lectin"/>
    <property type="match status" value="2"/>
</dbReference>
<feature type="compositionally biased region" description="Basic residues" evidence="3">
    <location>
        <begin position="152"/>
        <end position="165"/>
    </location>
</feature>
<dbReference type="PANTHER" id="PTHR11346:SF147">
    <property type="entry name" value="GALECTIN"/>
    <property type="match status" value="1"/>
</dbReference>
<proteinExistence type="predicted"/>
<keyword evidence="1 2" id="KW-0430">Lectin</keyword>
<feature type="region of interest" description="Disordered" evidence="3">
    <location>
        <begin position="144"/>
        <end position="172"/>
    </location>
</feature>
<evidence type="ECO:0000259" key="4">
    <source>
        <dbReference type="PROSITE" id="PS51304"/>
    </source>
</evidence>
<organism evidence="5 6">
    <name type="scientific">Mya arenaria</name>
    <name type="common">Soft-shell clam</name>
    <dbReference type="NCBI Taxonomy" id="6604"/>
    <lineage>
        <taxon>Eukaryota</taxon>
        <taxon>Metazoa</taxon>
        <taxon>Spiralia</taxon>
        <taxon>Lophotrochozoa</taxon>
        <taxon>Mollusca</taxon>
        <taxon>Bivalvia</taxon>
        <taxon>Autobranchia</taxon>
        <taxon>Heteroconchia</taxon>
        <taxon>Euheterodonta</taxon>
        <taxon>Imparidentia</taxon>
        <taxon>Neoheterodontei</taxon>
        <taxon>Myida</taxon>
        <taxon>Myoidea</taxon>
        <taxon>Myidae</taxon>
        <taxon>Mya</taxon>
    </lineage>
</organism>
<dbReference type="SMART" id="SM00908">
    <property type="entry name" value="Gal-bind_lectin"/>
    <property type="match status" value="2"/>
</dbReference>
<dbReference type="Proteomes" id="UP001164746">
    <property type="component" value="Chromosome 11"/>
</dbReference>
<evidence type="ECO:0000313" key="5">
    <source>
        <dbReference type="EMBL" id="WAR20464.1"/>
    </source>
</evidence>
<dbReference type="PROSITE" id="PS51304">
    <property type="entry name" value="GALECTIN"/>
    <property type="match status" value="2"/>
</dbReference>
<name>A0ABY7FHW4_MYAAR</name>
<evidence type="ECO:0000256" key="3">
    <source>
        <dbReference type="SAM" id="MobiDB-lite"/>
    </source>
</evidence>
<dbReference type="Gene3D" id="2.60.120.200">
    <property type="match status" value="2"/>
</dbReference>